<keyword evidence="4" id="KW-1185">Reference proteome</keyword>
<dbReference type="RefSeq" id="WP_225364189.1">
    <property type="nucleotide sequence ID" value="NZ_BAAAXO010000060.1"/>
</dbReference>
<sequence>MSLNNFGHGQTFELFTDKSDGSLWAWVATKYSPTQTDGKNGTGDHWASRIGVIPLDGIDKDANSVHSITYLNYLGTGAGVKNMSLHRTDAALSSTDGRLAIWTQGSGDASTATERVTAFNADKLFAALKNGNISAKSSSMIAGGEYYVSTHDITSYVYPQNSWQDMELSNMTGYGYNWVYLSSGQVGSETKIVRAPWNFKSSKTLIVPINDLSNDHETEALQLYGNDIYFGVEEQVGSSHNHYIYSIPKDSF</sequence>
<evidence type="ECO:0000313" key="3">
    <source>
        <dbReference type="Proteomes" id="UP000214739"/>
    </source>
</evidence>
<reference evidence="2 4" key="2">
    <citation type="journal article" date="2019" name="Appl. Microbiol. Biotechnol.">
        <title>Uncovering carbohydrate metabolism through a genotype-phenotype association study of 56 lactic acid bacteria genomes.</title>
        <authorList>
            <person name="Buron-Moles G."/>
            <person name="Chailyan A."/>
            <person name="Dolejs I."/>
            <person name="Forster J."/>
            <person name="Miks M.H."/>
        </authorList>
    </citation>
    <scope>NUCLEOTIDE SEQUENCE [LARGE SCALE GENOMIC DNA]</scope>
    <source>
        <strain evidence="2 4">DSM 10551</strain>
    </source>
</reference>
<dbReference type="Proteomes" id="UP000294668">
    <property type="component" value="Unassembled WGS sequence"/>
</dbReference>
<reference evidence="2" key="3">
    <citation type="submission" date="2019-02" db="EMBL/GenBank/DDBJ databases">
        <authorList>
            <person name="Buron G."/>
            <person name="Chaylann A."/>
            <person name="Dolejs I."/>
            <person name="Forster J."/>
            <person name="Miks M.H."/>
        </authorList>
    </citation>
    <scope>NUCLEOTIDE SEQUENCE</scope>
    <source>
        <strain evidence="2">DSM 10551</strain>
    </source>
</reference>
<accession>A0A224VKH4</accession>
<dbReference type="AlphaFoldDB" id="A0A224VKH4"/>
<gene>
    <name evidence="2" type="ORF">C5L28_002105</name>
    <name evidence="1" type="ORF">LPKJCM_02204</name>
</gene>
<evidence type="ECO:0000313" key="4">
    <source>
        <dbReference type="Proteomes" id="UP000294668"/>
    </source>
</evidence>
<evidence type="ECO:0008006" key="5">
    <source>
        <dbReference type="Google" id="ProtNLM"/>
    </source>
</evidence>
<dbReference type="EMBL" id="PUFL01000084">
    <property type="protein sequence ID" value="TDG88758.1"/>
    <property type="molecule type" value="Genomic_DNA"/>
</dbReference>
<dbReference type="EMBL" id="BDGB01000105">
    <property type="protein sequence ID" value="GAW73071.1"/>
    <property type="molecule type" value="Genomic_DNA"/>
</dbReference>
<evidence type="ECO:0000313" key="1">
    <source>
        <dbReference type="EMBL" id="GAW73071.1"/>
    </source>
</evidence>
<reference evidence="1 3" key="1">
    <citation type="journal article" date="2017" name="Biosci Microbiota Food Health">
        <title>Genomic characterization reconfirms the taxonomic status of Lactobacillus parakefiri.</title>
        <authorList>
            <person name="Tanizawa Y."/>
            <person name="Kobayashi H."/>
            <person name="Kaminuma E."/>
            <person name="Sakamoto M."/>
            <person name="Ohkuma M."/>
            <person name="Nakamura Y."/>
            <person name="Arita M."/>
            <person name="Tohno M."/>
        </authorList>
    </citation>
    <scope>NUCLEOTIDE SEQUENCE [LARGE SCALE GENOMIC DNA]</scope>
    <source>
        <strain evidence="1 3">JCM 8573</strain>
    </source>
</reference>
<proteinExistence type="predicted"/>
<evidence type="ECO:0000313" key="2">
    <source>
        <dbReference type="EMBL" id="TDG88758.1"/>
    </source>
</evidence>
<name>A0A224VKH4_9LACO</name>
<comment type="caution">
    <text evidence="1">The sequence shown here is derived from an EMBL/GenBank/DDBJ whole genome shotgun (WGS) entry which is preliminary data.</text>
</comment>
<dbReference type="Proteomes" id="UP000214739">
    <property type="component" value="Unassembled WGS sequence"/>
</dbReference>
<organism evidence="1 3">
    <name type="scientific">Lentilactobacillus parakefiri</name>
    <dbReference type="NCBI Taxonomy" id="152332"/>
    <lineage>
        <taxon>Bacteria</taxon>
        <taxon>Bacillati</taxon>
        <taxon>Bacillota</taxon>
        <taxon>Bacilli</taxon>
        <taxon>Lactobacillales</taxon>
        <taxon>Lactobacillaceae</taxon>
        <taxon>Lentilactobacillus</taxon>
    </lineage>
</organism>
<protein>
    <recommendedName>
        <fullName evidence="5">Bacteriocin</fullName>
    </recommendedName>
</protein>